<keyword evidence="2" id="KW-0812">Transmembrane</keyword>
<organism evidence="3 4">
    <name type="scientific">Amborella trichopoda</name>
    <dbReference type="NCBI Taxonomy" id="13333"/>
    <lineage>
        <taxon>Eukaryota</taxon>
        <taxon>Viridiplantae</taxon>
        <taxon>Streptophyta</taxon>
        <taxon>Embryophyta</taxon>
        <taxon>Tracheophyta</taxon>
        <taxon>Spermatophyta</taxon>
        <taxon>Magnoliopsida</taxon>
        <taxon>Amborellales</taxon>
        <taxon>Amborellaceae</taxon>
        <taxon>Amborella</taxon>
    </lineage>
</organism>
<accession>W1PPQ8</accession>
<dbReference type="PANTHER" id="PTHR35731">
    <property type="entry name" value="8-AMINO-7-OXONONANOATE SYNTHASE"/>
    <property type="match status" value="1"/>
</dbReference>
<dbReference type="EMBL" id="KI392980">
    <property type="protein sequence ID" value="ERN09686.1"/>
    <property type="molecule type" value="Genomic_DNA"/>
</dbReference>
<evidence type="ECO:0000256" key="1">
    <source>
        <dbReference type="SAM" id="MobiDB-lite"/>
    </source>
</evidence>
<keyword evidence="4" id="KW-1185">Reference proteome</keyword>
<protein>
    <submittedName>
        <fullName evidence="3">Uncharacterized protein</fullName>
    </submittedName>
</protein>
<feature type="region of interest" description="Disordered" evidence="1">
    <location>
        <begin position="1"/>
        <end position="29"/>
    </location>
</feature>
<dbReference type="AlphaFoldDB" id="W1PPQ8"/>
<dbReference type="eggNOG" id="ENOG502QV7I">
    <property type="taxonomic scope" value="Eukaryota"/>
</dbReference>
<sequence length="148" mass="17114">MQNLRAFEESMGSNKAEIERSERELADFEEQMEKDRNDGLFFKSLGKAAPERQEFQRAKAKEEVQKLKEVTSKSTQMGIRKNIYLLLLGLLTLSVVDYVSSFPKLDWRKASFLGAVLLALLAQFLYEQTMSSEPIKPEEIEEETERED</sequence>
<keyword evidence="2" id="KW-0472">Membrane</keyword>
<dbReference type="PANTHER" id="PTHR35731:SF1">
    <property type="entry name" value="8-AMINO-7-OXONONANOATE SYNTHASE"/>
    <property type="match status" value="1"/>
</dbReference>
<reference evidence="4" key="1">
    <citation type="journal article" date="2013" name="Science">
        <title>The Amborella genome and the evolution of flowering plants.</title>
        <authorList>
            <consortium name="Amborella Genome Project"/>
        </authorList>
    </citation>
    <scope>NUCLEOTIDE SEQUENCE [LARGE SCALE GENOMIC DNA]</scope>
</reference>
<proteinExistence type="predicted"/>
<dbReference type="HOGENOM" id="CLU_095151_1_0_1"/>
<evidence type="ECO:0000313" key="3">
    <source>
        <dbReference type="EMBL" id="ERN09686.1"/>
    </source>
</evidence>
<feature type="transmembrane region" description="Helical" evidence="2">
    <location>
        <begin position="83"/>
        <end position="101"/>
    </location>
</feature>
<dbReference type="Proteomes" id="UP000017836">
    <property type="component" value="Unassembled WGS sequence"/>
</dbReference>
<dbReference type="OMA" id="YEQTMSS"/>
<dbReference type="Gramene" id="ERN09686">
    <property type="protein sequence ID" value="ERN09686"/>
    <property type="gene ID" value="AMTR_s00029p00214240"/>
</dbReference>
<feature type="compositionally biased region" description="Basic and acidic residues" evidence="1">
    <location>
        <begin position="16"/>
        <end position="29"/>
    </location>
</feature>
<feature type="transmembrane region" description="Helical" evidence="2">
    <location>
        <begin position="107"/>
        <end position="126"/>
    </location>
</feature>
<keyword evidence="2" id="KW-1133">Transmembrane helix</keyword>
<name>W1PPQ8_AMBTC</name>
<gene>
    <name evidence="3" type="ORF">AMTR_s00029p00214240</name>
</gene>
<evidence type="ECO:0000313" key="4">
    <source>
        <dbReference type="Proteomes" id="UP000017836"/>
    </source>
</evidence>
<evidence type="ECO:0000256" key="2">
    <source>
        <dbReference type="SAM" id="Phobius"/>
    </source>
</evidence>